<dbReference type="EMBL" id="FOBH01000004">
    <property type="protein sequence ID" value="SEL02060.1"/>
    <property type="molecule type" value="Genomic_DNA"/>
</dbReference>
<evidence type="ECO:0000256" key="5">
    <source>
        <dbReference type="SAM" id="SignalP"/>
    </source>
</evidence>
<dbReference type="PROSITE" id="PS51257">
    <property type="entry name" value="PROKAR_LIPOPROTEIN"/>
    <property type="match status" value="1"/>
</dbReference>
<dbReference type="STRING" id="1233.SAMN05216387_104156"/>
<evidence type="ECO:0000256" key="2">
    <source>
        <dbReference type="ARBA" id="ARBA00022729"/>
    </source>
</evidence>
<dbReference type="PANTHER" id="PTHR30035:SF3">
    <property type="entry name" value="INTERMEMBRANE PHOSPHOLIPID TRANSPORT SYSTEM LIPOPROTEIN MLAA"/>
    <property type="match status" value="1"/>
</dbReference>
<keyword evidence="4" id="KW-0472">Membrane</keyword>
<accession>A0A1H7LT02</accession>
<dbReference type="AlphaFoldDB" id="A0A1H7LT02"/>
<keyword evidence="2 5" id="KW-0732">Signal</keyword>
<dbReference type="PANTHER" id="PTHR30035">
    <property type="entry name" value="LIPOPROTEIN VACJ-RELATED"/>
    <property type="match status" value="1"/>
</dbReference>
<proteinExistence type="inferred from homology"/>
<dbReference type="Pfam" id="PF04333">
    <property type="entry name" value="MlaA"/>
    <property type="match status" value="1"/>
</dbReference>
<dbReference type="GO" id="GO:0120010">
    <property type="term" value="P:intermembrane phospholipid transfer"/>
    <property type="evidence" value="ECO:0007669"/>
    <property type="project" value="TreeGrafter"/>
</dbReference>
<dbReference type="InterPro" id="IPR007428">
    <property type="entry name" value="MlaA"/>
</dbReference>
<keyword evidence="7" id="KW-1185">Reference proteome</keyword>
<feature type="chain" id="PRO_5011457233" evidence="5">
    <location>
        <begin position="19"/>
        <end position="275"/>
    </location>
</feature>
<keyword evidence="4" id="KW-0812">Transmembrane</keyword>
<dbReference type="PRINTS" id="PR01805">
    <property type="entry name" value="VACJLIPOPROT"/>
</dbReference>
<keyword evidence="4" id="KW-1133">Transmembrane helix</keyword>
<feature type="transmembrane region" description="Helical" evidence="4">
    <location>
        <begin position="181"/>
        <end position="203"/>
    </location>
</feature>
<comment type="similarity">
    <text evidence="1">Belongs to the MlaA family.</text>
</comment>
<feature type="region of interest" description="Disordered" evidence="3">
    <location>
        <begin position="242"/>
        <end position="275"/>
    </location>
</feature>
<evidence type="ECO:0000256" key="4">
    <source>
        <dbReference type="SAM" id="Phobius"/>
    </source>
</evidence>
<gene>
    <name evidence="6" type="ORF">SAMN05216387_104156</name>
</gene>
<dbReference type="OrthoDB" id="9785326at2"/>
<evidence type="ECO:0000256" key="3">
    <source>
        <dbReference type="SAM" id="MobiDB-lite"/>
    </source>
</evidence>
<evidence type="ECO:0000256" key="1">
    <source>
        <dbReference type="ARBA" id="ARBA00010634"/>
    </source>
</evidence>
<evidence type="ECO:0000313" key="7">
    <source>
        <dbReference type="Proteomes" id="UP000198620"/>
    </source>
</evidence>
<reference evidence="6 7" key="1">
    <citation type="submission" date="2016-10" db="EMBL/GenBank/DDBJ databases">
        <authorList>
            <person name="de Groot N.N."/>
        </authorList>
    </citation>
    <scope>NUCLEOTIDE SEQUENCE [LARGE SCALE GENOMIC DNA]</scope>
    <source>
        <strain evidence="6 7">Nv1</strain>
    </source>
</reference>
<dbReference type="RefSeq" id="WP_090828378.1">
    <property type="nucleotide sequence ID" value="NZ_FOBH01000004.1"/>
</dbReference>
<dbReference type="GO" id="GO:0016020">
    <property type="term" value="C:membrane"/>
    <property type="evidence" value="ECO:0007669"/>
    <property type="project" value="InterPro"/>
</dbReference>
<feature type="signal peptide" evidence="5">
    <location>
        <begin position="1"/>
        <end position="18"/>
    </location>
</feature>
<organism evidence="6 7">
    <name type="scientific">Nitrosovibrio tenuis</name>
    <dbReference type="NCBI Taxonomy" id="1233"/>
    <lineage>
        <taxon>Bacteria</taxon>
        <taxon>Pseudomonadati</taxon>
        <taxon>Pseudomonadota</taxon>
        <taxon>Betaproteobacteria</taxon>
        <taxon>Nitrosomonadales</taxon>
        <taxon>Nitrosomonadaceae</taxon>
        <taxon>Nitrosovibrio</taxon>
    </lineage>
</organism>
<protein>
    <submittedName>
        <fullName evidence="6">Phospholipid-binding lipoprotein MlaA</fullName>
    </submittedName>
</protein>
<keyword evidence="6" id="KW-0449">Lipoprotein</keyword>
<name>A0A1H7LT02_9PROT</name>
<dbReference type="Proteomes" id="UP000198620">
    <property type="component" value="Unassembled WGS sequence"/>
</dbReference>
<sequence length="275" mass="30229">MKSTPILALLLVCASVLAGCATMRPSDPNMEALESHERMDSIDPNEKTNRKFYEFTDMVDRNILAPVADVYIKYVPNPMQRSIGNFYDNVAYPNVILNDFLQGKIRQGFQDTLRFVINSTIGGVGLFDVAGPMGLPQHDEDFGQTLGVWGVGTGSYLFVPLLGPSSYRDAPGIPVSFFSNMLFVAGTFASSAVMAPISVLGIIDKRARLSGPMRVRDQAALDPYLFVREGFLQQRKHLIYDGDPPPESYDDPMNHDIPPNEPAAGTVGQTIKPRP</sequence>
<evidence type="ECO:0000313" key="6">
    <source>
        <dbReference type="EMBL" id="SEL02060.1"/>
    </source>
</evidence>